<evidence type="ECO:0000256" key="2">
    <source>
        <dbReference type="ARBA" id="ARBA00023125"/>
    </source>
</evidence>
<accession>A0A4P2QHC8</accession>
<dbReference type="PRINTS" id="PR00032">
    <property type="entry name" value="HTHARAC"/>
</dbReference>
<dbReference type="PROSITE" id="PS01124">
    <property type="entry name" value="HTH_ARAC_FAMILY_2"/>
    <property type="match status" value="1"/>
</dbReference>
<dbReference type="SUPFAM" id="SSF46689">
    <property type="entry name" value="Homeodomain-like"/>
    <property type="match status" value="1"/>
</dbReference>
<dbReference type="GO" id="GO:0003700">
    <property type="term" value="F:DNA-binding transcription factor activity"/>
    <property type="evidence" value="ECO:0007669"/>
    <property type="project" value="InterPro"/>
</dbReference>
<evidence type="ECO:0000259" key="4">
    <source>
        <dbReference type="PROSITE" id="PS01124"/>
    </source>
</evidence>
<dbReference type="InterPro" id="IPR018060">
    <property type="entry name" value="HTH_AraC"/>
</dbReference>
<dbReference type="InterPro" id="IPR009057">
    <property type="entry name" value="Homeodomain-like_sf"/>
</dbReference>
<sequence>MFEIAARWGFRDTSHFTRLFRGHFAATPAAYRRAAQERPGDARPGATRPRQGIGMTKVVMEKAGTVATKR</sequence>
<evidence type="ECO:0000313" key="6">
    <source>
        <dbReference type="Proteomes" id="UP000295497"/>
    </source>
</evidence>
<keyword evidence="3" id="KW-0804">Transcription</keyword>
<dbReference type="Pfam" id="PF12833">
    <property type="entry name" value="HTH_18"/>
    <property type="match status" value="1"/>
</dbReference>
<dbReference type="GO" id="GO:0043565">
    <property type="term" value="F:sequence-specific DNA binding"/>
    <property type="evidence" value="ECO:0007669"/>
    <property type="project" value="InterPro"/>
</dbReference>
<organism evidence="5 6">
    <name type="scientific">Sorangium cellulosum</name>
    <name type="common">Polyangium cellulosum</name>
    <dbReference type="NCBI Taxonomy" id="56"/>
    <lineage>
        <taxon>Bacteria</taxon>
        <taxon>Pseudomonadati</taxon>
        <taxon>Myxococcota</taxon>
        <taxon>Polyangia</taxon>
        <taxon>Polyangiales</taxon>
        <taxon>Polyangiaceae</taxon>
        <taxon>Sorangium</taxon>
    </lineage>
</organism>
<protein>
    <recommendedName>
        <fullName evidence="4">HTH araC/xylS-type domain-containing protein</fullName>
    </recommendedName>
</protein>
<dbReference type="InterPro" id="IPR020449">
    <property type="entry name" value="Tscrpt_reg_AraC-type_HTH"/>
</dbReference>
<name>A0A4P2QHC8_SORCE</name>
<gene>
    <name evidence="5" type="ORF">SOCE836_014120</name>
</gene>
<dbReference type="Gene3D" id="1.10.10.60">
    <property type="entry name" value="Homeodomain-like"/>
    <property type="match status" value="1"/>
</dbReference>
<feature type="domain" description="HTH araC/xylS-type" evidence="4">
    <location>
        <begin position="1"/>
        <end position="34"/>
    </location>
</feature>
<keyword evidence="2" id="KW-0238">DNA-binding</keyword>
<keyword evidence="1" id="KW-0805">Transcription regulation</keyword>
<dbReference type="Proteomes" id="UP000295497">
    <property type="component" value="Chromosome"/>
</dbReference>
<evidence type="ECO:0000256" key="3">
    <source>
        <dbReference type="ARBA" id="ARBA00023163"/>
    </source>
</evidence>
<proteinExistence type="predicted"/>
<evidence type="ECO:0000256" key="1">
    <source>
        <dbReference type="ARBA" id="ARBA00023015"/>
    </source>
</evidence>
<dbReference type="EMBL" id="CP012672">
    <property type="protein sequence ID" value="AUX29324.1"/>
    <property type="molecule type" value="Genomic_DNA"/>
</dbReference>
<reference evidence="5 6" key="1">
    <citation type="submission" date="2015-09" db="EMBL/GenBank/DDBJ databases">
        <title>Sorangium comparison.</title>
        <authorList>
            <person name="Zaburannyi N."/>
            <person name="Bunk B."/>
            <person name="Overmann J."/>
            <person name="Mueller R."/>
        </authorList>
    </citation>
    <scope>NUCLEOTIDE SEQUENCE [LARGE SCALE GENOMIC DNA]</scope>
    <source>
        <strain evidence="5 6">So ce836</strain>
    </source>
</reference>
<dbReference type="AlphaFoldDB" id="A0A4P2QHC8"/>
<evidence type="ECO:0000313" key="5">
    <source>
        <dbReference type="EMBL" id="AUX29324.1"/>
    </source>
</evidence>